<reference evidence="1" key="1">
    <citation type="submission" date="2021-06" db="EMBL/GenBank/DDBJ databases">
        <authorList>
            <person name="Kallberg Y."/>
            <person name="Tangrot J."/>
            <person name="Rosling A."/>
        </authorList>
    </citation>
    <scope>NUCLEOTIDE SEQUENCE</scope>
    <source>
        <strain evidence="1">BR232B</strain>
    </source>
</reference>
<organism evidence="1 2">
    <name type="scientific">Paraglomus brasilianum</name>
    <dbReference type="NCBI Taxonomy" id="144538"/>
    <lineage>
        <taxon>Eukaryota</taxon>
        <taxon>Fungi</taxon>
        <taxon>Fungi incertae sedis</taxon>
        <taxon>Mucoromycota</taxon>
        <taxon>Glomeromycotina</taxon>
        <taxon>Glomeromycetes</taxon>
        <taxon>Paraglomerales</taxon>
        <taxon>Paraglomeraceae</taxon>
        <taxon>Paraglomus</taxon>
    </lineage>
</organism>
<dbReference type="AlphaFoldDB" id="A0A9N8VZ22"/>
<comment type="caution">
    <text evidence="1">The sequence shown here is derived from an EMBL/GenBank/DDBJ whole genome shotgun (WGS) entry which is preliminary data.</text>
</comment>
<accession>A0A9N8VZ22</accession>
<proteinExistence type="predicted"/>
<protein>
    <submittedName>
        <fullName evidence="1">4227_t:CDS:1</fullName>
    </submittedName>
</protein>
<gene>
    <name evidence="1" type="ORF">PBRASI_LOCUS993</name>
</gene>
<keyword evidence="2" id="KW-1185">Reference proteome</keyword>
<dbReference type="Proteomes" id="UP000789739">
    <property type="component" value="Unassembled WGS sequence"/>
</dbReference>
<evidence type="ECO:0000313" key="1">
    <source>
        <dbReference type="EMBL" id="CAG8469378.1"/>
    </source>
</evidence>
<dbReference type="OrthoDB" id="10633753at2759"/>
<dbReference type="EMBL" id="CAJVPI010000058">
    <property type="protein sequence ID" value="CAG8469378.1"/>
    <property type="molecule type" value="Genomic_DNA"/>
</dbReference>
<name>A0A9N8VZ22_9GLOM</name>
<sequence>MDQVEFGNYVLQYKNDNPNTTMDEIVQKYNESKQGKQAMNTRIVTNNSWDELNLSRAGLDSETIWVNRSNGFVEQPWGQQRENSWNALQHMHWEEYRIVKDEEEQFAQTFRVPYDNPKGKHVDHFVSFCNKCIKMWNPAKYYALYSLIVQSSGTDAQVTDPQKWPSKRLYVSLVAAIEAGNLSFFSTHLTMLKNTAAAKLVGSKFPHVVQMLEALRVGQI</sequence>
<evidence type="ECO:0000313" key="2">
    <source>
        <dbReference type="Proteomes" id="UP000789739"/>
    </source>
</evidence>